<organism evidence="3">
    <name type="scientific">Chlorella variabilis</name>
    <name type="common">Green alga</name>
    <dbReference type="NCBI Taxonomy" id="554065"/>
    <lineage>
        <taxon>Eukaryota</taxon>
        <taxon>Viridiplantae</taxon>
        <taxon>Chlorophyta</taxon>
        <taxon>core chlorophytes</taxon>
        <taxon>Trebouxiophyceae</taxon>
        <taxon>Chlorellales</taxon>
        <taxon>Chlorellaceae</taxon>
        <taxon>Chlorella clade</taxon>
        <taxon>Chlorella</taxon>
    </lineage>
</organism>
<dbReference type="EMBL" id="GL433837">
    <property type="protein sequence ID" value="EFN58831.1"/>
    <property type="molecule type" value="Genomic_DNA"/>
</dbReference>
<proteinExistence type="predicted"/>
<protein>
    <submittedName>
        <fullName evidence="2">Expressed protein</fullName>
    </submittedName>
</protein>
<gene>
    <name evidence="2" type="ORF">CHLNCDRAFT_140667</name>
</gene>
<feature type="region of interest" description="Disordered" evidence="1">
    <location>
        <begin position="318"/>
        <end position="416"/>
    </location>
</feature>
<dbReference type="InParanoid" id="E1Z5X6"/>
<evidence type="ECO:0000313" key="3">
    <source>
        <dbReference type="Proteomes" id="UP000008141"/>
    </source>
</evidence>
<dbReference type="GeneID" id="17357889"/>
<sequence length="535" mass="54548">MRQRLGAPAHALDAGTAGAPLRTAQGCWALVRDACGSPGDGASLDSGAGLAPTAAAPLAPPLVTLTDSASAGSGSPGGTPTSPQHRQQQPRQPHQGPVLPPQKRKLTGSGGAVPAQPPAAARRSKRKAPGEALWRPPRTHAPPQPATSVGDSPHGHGTAHAQQQHHHTFAGLLTGPAAAAAGPATLPLDLPGLGDLDDVPGLDDLLLGMTDEDPLLAGDLFAGTMPSLASPWSGGDADPFAQPPPEQQQARQQELAFQQQPQQLALPPGQPALNPFAGQERVRGAAMAAAAAPAAVMVPQPGPHLAVEAARALRRVGSANTVRSHTSLDRLPAAAGARKAAGGRKSGGGASSGRSVRREAPPAAGARQRVAPAAGPAAALQRQHAQQQTRRGLASPSALVASTPSASLGEHRAAVGPVPRAQPAAARLPLVIQQQQERHLQQQRVVPMPRPVPPAAQWLSRDPSQARPVHRAAAPPKPTPTPLDPAQLRLSAAATLVAAAAPLAPPTPGAAHAGSADLRLLQCVFGEHFPQRWRW</sequence>
<dbReference type="RefSeq" id="XP_005850933.1">
    <property type="nucleotide sequence ID" value="XM_005850871.1"/>
</dbReference>
<feature type="region of interest" description="Disordered" evidence="1">
    <location>
        <begin position="458"/>
        <end position="481"/>
    </location>
</feature>
<dbReference type="Proteomes" id="UP000008141">
    <property type="component" value="Unassembled WGS sequence"/>
</dbReference>
<evidence type="ECO:0000313" key="2">
    <source>
        <dbReference type="EMBL" id="EFN58831.1"/>
    </source>
</evidence>
<name>E1Z5X6_CHLVA</name>
<feature type="compositionally biased region" description="Low complexity" evidence="1">
    <location>
        <begin position="112"/>
        <end position="121"/>
    </location>
</feature>
<evidence type="ECO:0000256" key="1">
    <source>
        <dbReference type="SAM" id="MobiDB-lite"/>
    </source>
</evidence>
<feature type="compositionally biased region" description="Low complexity" evidence="1">
    <location>
        <begin position="361"/>
        <end position="391"/>
    </location>
</feature>
<accession>E1Z5X6</accession>
<feature type="compositionally biased region" description="Low complexity" evidence="1">
    <location>
        <begin position="247"/>
        <end position="258"/>
    </location>
</feature>
<reference evidence="2 3" key="1">
    <citation type="journal article" date="2010" name="Plant Cell">
        <title>The Chlorella variabilis NC64A genome reveals adaptation to photosymbiosis, coevolution with viruses, and cryptic sex.</title>
        <authorList>
            <person name="Blanc G."/>
            <person name="Duncan G."/>
            <person name="Agarkova I."/>
            <person name="Borodovsky M."/>
            <person name="Gurnon J."/>
            <person name="Kuo A."/>
            <person name="Lindquist E."/>
            <person name="Lucas S."/>
            <person name="Pangilinan J."/>
            <person name="Polle J."/>
            <person name="Salamov A."/>
            <person name="Terry A."/>
            <person name="Yamada T."/>
            <person name="Dunigan D.D."/>
            <person name="Grigoriev I.V."/>
            <person name="Claverie J.M."/>
            <person name="Van Etten J.L."/>
        </authorList>
    </citation>
    <scope>NUCLEOTIDE SEQUENCE [LARGE SCALE GENOMIC DNA]</scope>
    <source>
        <strain evidence="2 3">NC64A</strain>
    </source>
</reference>
<keyword evidence="3" id="KW-1185">Reference proteome</keyword>
<feature type="region of interest" description="Disordered" evidence="1">
    <location>
        <begin position="227"/>
        <end position="258"/>
    </location>
</feature>
<feature type="region of interest" description="Disordered" evidence="1">
    <location>
        <begin position="64"/>
        <end position="165"/>
    </location>
</feature>
<dbReference type="AlphaFoldDB" id="E1Z5X6"/>
<dbReference type="KEGG" id="cvr:CHLNCDRAFT_140667"/>
<feature type="compositionally biased region" description="Low complexity" evidence="1">
    <location>
        <begin position="64"/>
        <end position="95"/>
    </location>
</feature>